<comment type="caution">
    <text evidence="2">The sequence shown here is derived from an EMBL/GenBank/DDBJ whole genome shotgun (WGS) entry which is preliminary data.</text>
</comment>
<evidence type="ECO:0000256" key="1">
    <source>
        <dbReference type="SAM" id="MobiDB-lite"/>
    </source>
</evidence>
<name>A0ABN3UT35_9ACTN</name>
<feature type="region of interest" description="Disordered" evidence="1">
    <location>
        <begin position="1"/>
        <end position="30"/>
    </location>
</feature>
<sequence length="67" mass="7375">MPAVDGKQRGEHPKRRGLACPIGPQNPEDFTLPHLKVDPVHSPEVPEIFDQPVDPDGTEIRHNAPPP</sequence>
<feature type="compositionally biased region" description="Basic and acidic residues" evidence="1">
    <location>
        <begin position="58"/>
        <end position="67"/>
    </location>
</feature>
<dbReference type="Proteomes" id="UP001501842">
    <property type="component" value="Unassembled WGS sequence"/>
</dbReference>
<protein>
    <submittedName>
        <fullName evidence="2">Uncharacterized protein</fullName>
    </submittedName>
</protein>
<organism evidence="2 3">
    <name type="scientific">Actinocorallia aurantiaca</name>
    <dbReference type="NCBI Taxonomy" id="46204"/>
    <lineage>
        <taxon>Bacteria</taxon>
        <taxon>Bacillati</taxon>
        <taxon>Actinomycetota</taxon>
        <taxon>Actinomycetes</taxon>
        <taxon>Streptosporangiales</taxon>
        <taxon>Thermomonosporaceae</taxon>
        <taxon>Actinocorallia</taxon>
    </lineage>
</organism>
<gene>
    <name evidence="2" type="ORF">GCM10010439_70450</name>
</gene>
<accession>A0ABN3UT35</accession>
<feature type="region of interest" description="Disordered" evidence="1">
    <location>
        <begin position="42"/>
        <end position="67"/>
    </location>
</feature>
<proteinExistence type="predicted"/>
<feature type="compositionally biased region" description="Basic and acidic residues" evidence="1">
    <location>
        <begin position="1"/>
        <end position="11"/>
    </location>
</feature>
<evidence type="ECO:0000313" key="3">
    <source>
        <dbReference type="Proteomes" id="UP001501842"/>
    </source>
</evidence>
<keyword evidence="3" id="KW-1185">Reference proteome</keyword>
<reference evidence="2 3" key="1">
    <citation type="journal article" date="2019" name="Int. J. Syst. Evol. Microbiol.">
        <title>The Global Catalogue of Microorganisms (GCM) 10K type strain sequencing project: providing services to taxonomists for standard genome sequencing and annotation.</title>
        <authorList>
            <consortium name="The Broad Institute Genomics Platform"/>
            <consortium name="The Broad Institute Genome Sequencing Center for Infectious Disease"/>
            <person name="Wu L."/>
            <person name="Ma J."/>
        </authorList>
    </citation>
    <scope>NUCLEOTIDE SEQUENCE [LARGE SCALE GENOMIC DNA]</scope>
    <source>
        <strain evidence="2 3">JCM 8201</strain>
    </source>
</reference>
<dbReference type="EMBL" id="BAAATZ010000037">
    <property type="protein sequence ID" value="GAA2738032.1"/>
    <property type="molecule type" value="Genomic_DNA"/>
</dbReference>
<evidence type="ECO:0000313" key="2">
    <source>
        <dbReference type="EMBL" id="GAA2738032.1"/>
    </source>
</evidence>